<dbReference type="Gene3D" id="2.120.10.30">
    <property type="entry name" value="TolB, C-terminal domain"/>
    <property type="match status" value="1"/>
</dbReference>
<evidence type="ECO:0000313" key="2">
    <source>
        <dbReference type="Proteomes" id="UP000193642"/>
    </source>
</evidence>
<comment type="caution">
    <text evidence="1">The sequence shown here is derived from an EMBL/GenBank/DDBJ whole genome shotgun (WGS) entry which is preliminary data.</text>
</comment>
<proteinExistence type="predicted"/>
<protein>
    <recommendedName>
        <fullName evidence="3">SMP-30/Gluconolactonase/LRE-like region domain-containing protein</fullName>
    </recommendedName>
</protein>
<dbReference type="SUPFAM" id="SSF63829">
    <property type="entry name" value="Calcium-dependent phosphotriesterase"/>
    <property type="match status" value="1"/>
</dbReference>
<keyword evidence="2" id="KW-1185">Reference proteome</keyword>
<dbReference type="Proteomes" id="UP000193642">
    <property type="component" value="Unassembled WGS sequence"/>
</dbReference>
<sequence>MAGCGPSAVTLFHDTFLVTCYDDNSINRKRKDGSGFLGPNDFGLDSVGGVYFTASGVWDVSAPAQGAVYYIPSPTSLDKVITENIYQVASESIIQMVWLATLANTVYSYQIYKICTEQETPQFGGARILKFREDGTLIGTINFKSPFRNHTNVWVDGTTLYATATTEIDHANGSIIYPGVVMSINDPKLKTRKELDCTVVVPKVF</sequence>
<dbReference type="InterPro" id="IPR011042">
    <property type="entry name" value="6-blade_b-propeller_TolB-like"/>
</dbReference>
<dbReference type="AlphaFoldDB" id="A0A1Y2CHW2"/>
<dbReference type="OrthoDB" id="423498at2759"/>
<gene>
    <name evidence="1" type="ORF">BCR33DRAFT_715638</name>
</gene>
<dbReference type="EMBL" id="MCGO01000016">
    <property type="protein sequence ID" value="ORY46592.1"/>
    <property type="molecule type" value="Genomic_DNA"/>
</dbReference>
<evidence type="ECO:0008006" key="3">
    <source>
        <dbReference type="Google" id="ProtNLM"/>
    </source>
</evidence>
<evidence type="ECO:0000313" key="1">
    <source>
        <dbReference type="EMBL" id="ORY46592.1"/>
    </source>
</evidence>
<name>A0A1Y2CHW2_9FUNG</name>
<organism evidence="1 2">
    <name type="scientific">Rhizoclosmatium globosum</name>
    <dbReference type="NCBI Taxonomy" id="329046"/>
    <lineage>
        <taxon>Eukaryota</taxon>
        <taxon>Fungi</taxon>
        <taxon>Fungi incertae sedis</taxon>
        <taxon>Chytridiomycota</taxon>
        <taxon>Chytridiomycota incertae sedis</taxon>
        <taxon>Chytridiomycetes</taxon>
        <taxon>Chytridiales</taxon>
        <taxon>Chytriomycetaceae</taxon>
        <taxon>Rhizoclosmatium</taxon>
    </lineage>
</organism>
<accession>A0A1Y2CHW2</accession>
<reference evidence="1 2" key="1">
    <citation type="submission" date="2016-07" db="EMBL/GenBank/DDBJ databases">
        <title>Pervasive Adenine N6-methylation of Active Genes in Fungi.</title>
        <authorList>
            <consortium name="DOE Joint Genome Institute"/>
            <person name="Mondo S.J."/>
            <person name="Dannebaum R.O."/>
            <person name="Kuo R.C."/>
            <person name="Labutti K."/>
            <person name="Haridas S."/>
            <person name="Kuo A."/>
            <person name="Salamov A."/>
            <person name="Ahrendt S.R."/>
            <person name="Lipzen A."/>
            <person name="Sullivan W."/>
            <person name="Andreopoulos W.B."/>
            <person name="Clum A."/>
            <person name="Lindquist E."/>
            <person name="Daum C."/>
            <person name="Ramamoorthy G.K."/>
            <person name="Gryganskyi A."/>
            <person name="Culley D."/>
            <person name="Magnuson J.K."/>
            <person name="James T.Y."/>
            <person name="O'Malley M.A."/>
            <person name="Stajich J.E."/>
            <person name="Spatafora J.W."/>
            <person name="Visel A."/>
            <person name="Grigoriev I.V."/>
        </authorList>
    </citation>
    <scope>NUCLEOTIDE SEQUENCE [LARGE SCALE GENOMIC DNA]</scope>
    <source>
        <strain evidence="1 2">JEL800</strain>
    </source>
</reference>